<dbReference type="EMBL" id="JABEZW010000006">
    <property type="protein sequence ID" value="MBA0767032.1"/>
    <property type="molecule type" value="Genomic_DNA"/>
</dbReference>
<comment type="caution">
    <text evidence="1">The sequence shown here is derived from an EMBL/GenBank/DDBJ whole genome shotgun (WGS) entry which is preliminary data.</text>
</comment>
<sequence>MLNGELLECCQMRSYIGVEISTGSFTWDLGSHWLCTVAGTKTV</sequence>
<gene>
    <name evidence="1" type="ORF">Gotri_016006</name>
</gene>
<accession>A0A7J9E1Z7</accession>
<reference evidence="1 2" key="1">
    <citation type="journal article" date="2019" name="Genome Biol. Evol.">
        <title>Insights into the evolution of the New World diploid cottons (Gossypium, subgenus Houzingenia) based on genome sequencing.</title>
        <authorList>
            <person name="Grover C.E."/>
            <person name="Arick M.A. 2nd"/>
            <person name="Thrash A."/>
            <person name="Conover J.L."/>
            <person name="Sanders W.S."/>
            <person name="Peterson D.G."/>
            <person name="Frelichowski J.E."/>
            <person name="Scheffler J.A."/>
            <person name="Scheffler B.E."/>
            <person name="Wendel J.F."/>
        </authorList>
    </citation>
    <scope>NUCLEOTIDE SEQUENCE [LARGE SCALE GENOMIC DNA]</scope>
    <source>
        <strain evidence="1">8</strain>
        <tissue evidence="1">Leaf</tissue>
    </source>
</reference>
<dbReference type="Proteomes" id="UP000593568">
    <property type="component" value="Unassembled WGS sequence"/>
</dbReference>
<proteinExistence type="predicted"/>
<organism evidence="1 2">
    <name type="scientific">Gossypium trilobum</name>
    <dbReference type="NCBI Taxonomy" id="34281"/>
    <lineage>
        <taxon>Eukaryota</taxon>
        <taxon>Viridiplantae</taxon>
        <taxon>Streptophyta</taxon>
        <taxon>Embryophyta</taxon>
        <taxon>Tracheophyta</taxon>
        <taxon>Spermatophyta</taxon>
        <taxon>Magnoliopsida</taxon>
        <taxon>eudicotyledons</taxon>
        <taxon>Gunneridae</taxon>
        <taxon>Pentapetalae</taxon>
        <taxon>rosids</taxon>
        <taxon>malvids</taxon>
        <taxon>Malvales</taxon>
        <taxon>Malvaceae</taxon>
        <taxon>Malvoideae</taxon>
        <taxon>Gossypium</taxon>
    </lineage>
</organism>
<evidence type="ECO:0000313" key="1">
    <source>
        <dbReference type="EMBL" id="MBA0767032.1"/>
    </source>
</evidence>
<name>A0A7J9E1Z7_9ROSI</name>
<protein>
    <submittedName>
        <fullName evidence="1">Uncharacterized protein</fullName>
    </submittedName>
</protein>
<dbReference type="AlphaFoldDB" id="A0A7J9E1Z7"/>
<evidence type="ECO:0000313" key="2">
    <source>
        <dbReference type="Proteomes" id="UP000593568"/>
    </source>
</evidence>
<keyword evidence="2" id="KW-1185">Reference proteome</keyword>